<dbReference type="InterPro" id="IPR035897">
    <property type="entry name" value="Toll_tir_struct_dom_sf"/>
</dbReference>
<organism evidence="2 3">
    <name type="scientific">Amycolatopsis eburnea</name>
    <dbReference type="NCBI Taxonomy" id="2267691"/>
    <lineage>
        <taxon>Bacteria</taxon>
        <taxon>Bacillati</taxon>
        <taxon>Actinomycetota</taxon>
        <taxon>Actinomycetes</taxon>
        <taxon>Pseudonocardiales</taxon>
        <taxon>Pseudonocardiaceae</taxon>
        <taxon>Amycolatopsis</taxon>
    </lineage>
</organism>
<name>A0A3R9F0H5_9PSEU</name>
<dbReference type="Pfam" id="PF13676">
    <property type="entry name" value="TIR_2"/>
    <property type="match status" value="1"/>
</dbReference>
<proteinExistence type="predicted"/>
<feature type="domain" description="TIR" evidence="1">
    <location>
        <begin position="187"/>
        <end position="319"/>
    </location>
</feature>
<reference evidence="2 3" key="1">
    <citation type="submission" date="2018-12" db="EMBL/GenBank/DDBJ databases">
        <title>Amycolatopsis eburnea sp. nov. actinomycete associate with arbuscular mycorrhiza fungal spore.</title>
        <authorList>
            <person name="Lumyong S."/>
            <person name="Chaiya L."/>
        </authorList>
    </citation>
    <scope>NUCLEOTIDE SEQUENCE [LARGE SCALE GENOMIC DNA]</scope>
    <source>
        <strain evidence="2 3">GLM-1</strain>
    </source>
</reference>
<dbReference type="GO" id="GO:0007165">
    <property type="term" value="P:signal transduction"/>
    <property type="evidence" value="ECO:0007669"/>
    <property type="project" value="InterPro"/>
</dbReference>
<accession>A0A3R9F0H5</accession>
<evidence type="ECO:0000313" key="2">
    <source>
        <dbReference type="EMBL" id="RSD10457.1"/>
    </source>
</evidence>
<dbReference type="EMBL" id="RSEC01000060">
    <property type="protein sequence ID" value="RSD10457.1"/>
    <property type="molecule type" value="Genomic_DNA"/>
</dbReference>
<dbReference type="InterPro" id="IPR000157">
    <property type="entry name" value="TIR_dom"/>
</dbReference>
<dbReference type="OrthoDB" id="7285215at2"/>
<gene>
    <name evidence="2" type="ORF">EIY87_37025</name>
</gene>
<protein>
    <submittedName>
        <fullName evidence="2">Toll/interleukin-1 receptor domain-containing protein</fullName>
    </submittedName>
</protein>
<comment type="caution">
    <text evidence="2">The sequence shown here is derived from an EMBL/GenBank/DDBJ whole genome shotgun (WGS) entry which is preliminary data.</text>
</comment>
<dbReference type="SUPFAM" id="SSF52200">
    <property type="entry name" value="Toll/Interleukin receptor TIR domain"/>
    <property type="match status" value="1"/>
</dbReference>
<keyword evidence="2" id="KW-0675">Receptor</keyword>
<evidence type="ECO:0000313" key="3">
    <source>
        <dbReference type="Proteomes" id="UP000267081"/>
    </source>
</evidence>
<dbReference type="Proteomes" id="UP000267081">
    <property type="component" value="Unassembled WGS sequence"/>
</dbReference>
<keyword evidence="3" id="KW-1185">Reference proteome</keyword>
<evidence type="ECO:0000259" key="1">
    <source>
        <dbReference type="PROSITE" id="PS50104"/>
    </source>
</evidence>
<dbReference type="AlphaFoldDB" id="A0A3R9F0H5"/>
<dbReference type="Gene3D" id="3.40.50.10140">
    <property type="entry name" value="Toll/interleukin-1 receptor homology (TIR) domain"/>
    <property type="match status" value="1"/>
</dbReference>
<dbReference type="PROSITE" id="PS50104">
    <property type="entry name" value="TIR"/>
    <property type="match status" value="1"/>
</dbReference>
<dbReference type="RefSeq" id="WP_125314609.1">
    <property type="nucleotide sequence ID" value="NZ_RSEC01000060.1"/>
</dbReference>
<sequence>MSTWKGSEPGAWTFGKTLLTGHGKGTGDFGTSYAVLSGDRMLNGRVSASITLADRHQTGAGLVCRADSAWSFLAFYTAPAEGPPDSTFARIGVFKEGLFVPVAVSAEPVVLSRRANRFSLEFFSGHVRGEIVAGDRTYELSATVPHLPFPGLAGLVKFYRATLQAREFTATMSDIPSPSQVAPPAEYDFDVFLCHSTPDKPVVTELAARLAGAGLTYWLDAERIDFGDAITDAIEQGLSRSRFVLPCFSAGQKQSGWVRAEYQAILNAQFSGDDTRRVVPVLLDDIEASALPVLLRDRKRVSYRNKVEFGEFIQFLRRR</sequence>